<feature type="chain" id="PRO_5018056913" evidence="10">
    <location>
        <begin position="34"/>
        <end position="986"/>
    </location>
</feature>
<dbReference type="PANTHER" id="PTHR47234">
    <property type="match status" value="1"/>
</dbReference>
<gene>
    <name evidence="13" type="ORF">BXY39_3728</name>
</gene>
<evidence type="ECO:0000256" key="10">
    <source>
        <dbReference type="SAM" id="SignalP"/>
    </source>
</evidence>
<accession>A0A3M0BVD5</accession>
<dbReference type="PROSITE" id="PS52016">
    <property type="entry name" value="TONB_DEPENDENT_REC_3"/>
    <property type="match status" value="1"/>
</dbReference>
<evidence type="ECO:0000313" key="14">
    <source>
        <dbReference type="Proteomes" id="UP000271227"/>
    </source>
</evidence>
<evidence type="ECO:0000256" key="2">
    <source>
        <dbReference type="ARBA" id="ARBA00022448"/>
    </source>
</evidence>
<evidence type="ECO:0000256" key="7">
    <source>
        <dbReference type="ARBA" id="ARBA00023237"/>
    </source>
</evidence>
<evidence type="ECO:0000256" key="8">
    <source>
        <dbReference type="PROSITE-ProRule" id="PRU01360"/>
    </source>
</evidence>
<evidence type="ECO:0000259" key="12">
    <source>
        <dbReference type="Pfam" id="PF07715"/>
    </source>
</evidence>
<dbReference type="Proteomes" id="UP000271227">
    <property type="component" value="Unassembled WGS sequence"/>
</dbReference>
<dbReference type="InterPro" id="IPR012910">
    <property type="entry name" value="Plug_dom"/>
</dbReference>
<dbReference type="GO" id="GO:0009279">
    <property type="term" value="C:cell outer membrane"/>
    <property type="evidence" value="ECO:0007669"/>
    <property type="project" value="UniProtKB-SubCell"/>
</dbReference>
<comment type="caution">
    <text evidence="13">The sequence shown here is derived from an EMBL/GenBank/DDBJ whole genome shotgun (WGS) entry which is preliminary data.</text>
</comment>
<evidence type="ECO:0000256" key="4">
    <source>
        <dbReference type="ARBA" id="ARBA00022692"/>
    </source>
</evidence>
<evidence type="ECO:0000256" key="6">
    <source>
        <dbReference type="ARBA" id="ARBA00023136"/>
    </source>
</evidence>
<evidence type="ECO:0000259" key="11">
    <source>
        <dbReference type="Pfam" id="PF00593"/>
    </source>
</evidence>
<evidence type="ECO:0000256" key="5">
    <source>
        <dbReference type="ARBA" id="ARBA00023077"/>
    </source>
</evidence>
<dbReference type="PANTHER" id="PTHR47234:SF2">
    <property type="entry name" value="TONB-DEPENDENT RECEPTOR"/>
    <property type="match status" value="1"/>
</dbReference>
<keyword evidence="7 8" id="KW-0998">Cell outer membrane</keyword>
<evidence type="ECO:0000313" key="13">
    <source>
        <dbReference type="EMBL" id="RMB01541.1"/>
    </source>
</evidence>
<keyword evidence="10" id="KW-0732">Signal</keyword>
<name>A0A3M0BVD5_9PROT</name>
<keyword evidence="2 8" id="KW-0813">Transport</keyword>
<keyword evidence="4 8" id="KW-0812">Transmembrane</keyword>
<dbReference type="AlphaFoldDB" id="A0A3M0BVD5"/>
<evidence type="ECO:0000256" key="3">
    <source>
        <dbReference type="ARBA" id="ARBA00022452"/>
    </source>
</evidence>
<dbReference type="InterPro" id="IPR037066">
    <property type="entry name" value="Plug_dom_sf"/>
</dbReference>
<dbReference type="InterPro" id="IPR039426">
    <property type="entry name" value="TonB-dep_rcpt-like"/>
</dbReference>
<dbReference type="InterPro" id="IPR036942">
    <property type="entry name" value="Beta-barrel_TonB_sf"/>
</dbReference>
<dbReference type="RefSeq" id="WP_170163956.1">
    <property type="nucleotide sequence ID" value="NZ_REFR01000016.1"/>
</dbReference>
<dbReference type="Gene3D" id="2.40.170.20">
    <property type="entry name" value="TonB-dependent receptor, beta-barrel domain"/>
    <property type="match status" value="1"/>
</dbReference>
<feature type="domain" description="TonB-dependent receptor-like beta-barrel" evidence="11">
    <location>
        <begin position="398"/>
        <end position="944"/>
    </location>
</feature>
<evidence type="ECO:0000256" key="1">
    <source>
        <dbReference type="ARBA" id="ARBA00004571"/>
    </source>
</evidence>
<keyword evidence="3 8" id="KW-1134">Transmembrane beta strand</keyword>
<comment type="similarity">
    <text evidence="8 9">Belongs to the TonB-dependent receptor family.</text>
</comment>
<organism evidence="13 14">
    <name type="scientific">Eilatimonas milleporae</name>
    <dbReference type="NCBI Taxonomy" id="911205"/>
    <lineage>
        <taxon>Bacteria</taxon>
        <taxon>Pseudomonadati</taxon>
        <taxon>Pseudomonadota</taxon>
        <taxon>Alphaproteobacteria</taxon>
        <taxon>Kordiimonadales</taxon>
        <taxon>Kordiimonadaceae</taxon>
        <taxon>Eilatimonas</taxon>
    </lineage>
</organism>
<dbReference type="SUPFAM" id="SSF56935">
    <property type="entry name" value="Porins"/>
    <property type="match status" value="1"/>
</dbReference>
<dbReference type="Pfam" id="PF07715">
    <property type="entry name" value="Plug"/>
    <property type="match status" value="1"/>
</dbReference>
<protein>
    <submittedName>
        <fullName evidence="13">TonB-dependent receptor-like protein</fullName>
    </submittedName>
</protein>
<dbReference type="InterPro" id="IPR000531">
    <property type="entry name" value="Beta-barrel_TonB"/>
</dbReference>
<keyword evidence="13" id="KW-0675">Receptor</keyword>
<feature type="domain" description="TonB-dependent receptor plug" evidence="12">
    <location>
        <begin position="61"/>
        <end position="170"/>
    </location>
</feature>
<keyword evidence="14" id="KW-1185">Reference proteome</keyword>
<feature type="signal peptide" evidence="10">
    <location>
        <begin position="1"/>
        <end position="33"/>
    </location>
</feature>
<dbReference type="InParanoid" id="A0A3M0BVD5"/>
<keyword evidence="5 9" id="KW-0798">TonB box</keyword>
<evidence type="ECO:0000256" key="9">
    <source>
        <dbReference type="RuleBase" id="RU003357"/>
    </source>
</evidence>
<dbReference type="Gene3D" id="2.170.130.10">
    <property type="entry name" value="TonB-dependent receptor, plug domain"/>
    <property type="match status" value="1"/>
</dbReference>
<dbReference type="Pfam" id="PF00593">
    <property type="entry name" value="TonB_dep_Rec_b-barrel"/>
    <property type="match status" value="1"/>
</dbReference>
<dbReference type="EMBL" id="REFR01000016">
    <property type="protein sequence ID" value="RMB01541.1"/>
    <property type="molecule type" value="Genomic_DNA"/>
</dbReference>
<sequence length="986" mass="105319">MAYHPLTKLRRTALLGSAATLLAGFAAGTGASAQDSQGSEADETLEEVLVTGTRIRRADLTATNPVTVVSGEEFALRGFNSAENLLRDLPQTQPATTSVANNGNAGIASVDLRGLGAQRTLVLVDGKRMVAFDSSGIVDLNSIPVALIERQEIVTGGASAVYGSDAVSGVVNFILKDDFEGMEFSARFGSSEGGDALEYNANLTVGGNFADGRGNAVINIDYTNRNGLFQSERPFSVAALDSFAADPNNPFGLVEDGSNTTTDGVVSGLFNINGNLVQDAQFDANGNISPYQDPFNFNPFNYLQVPNDRWTVTGLLSYDLNDSAELYGRTTFVNSTVDTILAPSGTFGIRFDTNIGDSGFFSPQAQRVLADVTNNATGVGAPDGLIDGQFDVDGDGVVDAGAVRNISVRRRTIEVGTRDSTFDNTTFQAVAGIRGEFAEGWDYDVFGQLAIVNRTQSQRNDINGTRIQQGLLTEVDANGNVVCVDQSDGCVPVNLFGPGNLSAEAADFIRLNLVNTERTSQRILGGTITGDLESAGIKSPFADNAFAVAFGFEYRDEESRTRPDQNLIDGNGTGFGATVPIDFGFDVWELYGELYAPIVENKPFAESLAVKAAFRFSDYSTIGSVETFLFGGEWAPISDIRFRGEFQRAVRAPNIFELAAPVNDSGVTGLSNDPCEGSNPVGNQELTDLCIATGVPAANIGFVNSIVSGQVGGIFGGNMDLQEETADTITIGAVVTPRAIPGLSVTVDYYDIEIEDAIDGFGGSSQQVIDGCYNVFRDPDNQFCQAIIRDPATGSLNAGPGVGIFRGNANTALIGVEGVDIGANYIWEEAFFGGSLDFNYNGAIVTSDTFQPSVLSPVIDCEGRFGNNCENPIPEYRHNLRTTWVSEDNDFSLSVLWRYIGGVEFDNPETPIIFSEIDAENYFDLTGSYLIKDNINLRFGVNNLLDNQPPIVGSDAGPTIDNNANTFPGVYDPIGRFFFTQITLTY</sequence>
<comment type="subcellular location">
    <subcellularLocation>
        <location evidence="1 8">Cell outer membrane</location>
        <topology evidence="1 8">Multi-pass membrane protein</topology>
    </subcellularLocation>
</comment>
<reference evidence="13 14" key="1">
    <citation type="submission" date="2018-10" db="EMBL/GenBank/DDBJ databases">
        <title>Genomic Encyclopedia of Archaeal and Bacterial Type Strains, Phase II (KMG-II): from individual species to whole genera.</title>
        <authorList>
            <person name="Goeker M."/>
        </authorList>
    </citation>
    <scope>NUCLEOTIDE SEQUENCE [LARGE SCALE GENOMIC DNA]</scope>
    <source>
        <strain evidence="13 14">DSM 25217</strain>
    </source>
</reference>
<keyword evidence="6 8" id="KW-0472">Membrane</keyword>
<proteinExistence type="inferred from homology"/>